<keyword evidence="2" id="KW-1185">Reference proteome</keyword>
<dbReference type="STRING" id="485917.Phep_1668"/>
<reference evidence="1 2" key="1">
    <citation type="journal article" date="2009" name="Stand. Genomic Sci.">
        <title>Complete genome sequence of Pedobacter heparinus type strain (HIM 762-3).</title>
        <authorList>
            <person name="Han C."/>
            <person name="Spring S."/>
            <person name="Lapidus A."/>
            <person name="Del Rio T.G."/>
            <person name="Tice H."/>
            <person name="Copeland A."/>
            <person name="Cheng J.F."/>
            <person name="Lucas S."/>
            <person name="Chen F."/>
            <person name="Nolan M."/>
            <person name="Bruce D."/>
            <person name="Goodwin L."/>
            <person name="Pitluck S."/>
            <person name="Ivanova N."/>
            <person name="Mavromatis K."/>
            <person name="Mikhailova N."/>
            <person name="Pati A."/>
            <person name="Chen A."/>
            <person name="Palaniappan K."/>
            <person name="Land M."/>
            <person name="Hauser L."/>
            <person name="Chang Y.J."/>
            <person name="Jeffries C.C."/>
            <person name="Saunders E."/>
            <person name="Chertkov O."/>
            <person name="Brettin T."/>
            <person name="Goker M."/>
            <person name="Rohde M."/>
            <person name="Bristow J."/>
            <person name="Eisen J.A."/>
            <person name="Markowitz V."/>
            <person name="Hugenholtz P."/>
            <person name="Kyrpides N.C."/>
            <person name="Klenk H.P."/>
            <person name="Detter J.C."/>
        </authorList>
    </citation>
    <scope>NUCLEOTIDE SEQUENCE [LARGE SCALE GENOMIC DNA]</scope>
    <source>
        <strain evidence="2">ATCC 13125 / DSM 2366 / CIP 104194 / JCM 7457 / NBRC 12017 / NCIMB 9290 / NRRL B-14731 / HIM 762-3</strain>
    </source>
</reference>
<dbReference type="RefSeq" id="WP_015807493.1">
    <property type="nucleotide sequence ID" value="NC_013061.1"/>
</dbReference>
<accession>C6XUM9</accession>
<sequence>MNTSRSHLPEAKQREIARILGIIKEELKELITNVTKMQGIVKTICEDRINSLDQAKDNSYV</sequence>
<dbReference type="OrthoDB" id="1321649at2"/>
<proteinExistence type="predicted"/>
<evidence type="ECO:0000313" key="2">
    <source>
        <dbReference type="Proteomes" id="UP000000852"/>
    </source>
</evidence>
<gene>
    <name evidence="1" type="ordered locus">Phep_1668</name>
</gene>
<evidence type="ECO:0000313" key="1">
    <source>
        <dbReference type="EMBL" id="ACU03879.1"/>
    </source>
</evidence>
<dbReference type="Proteomes" id="UP000000852">
    <property type="component" value="Chromosome"/>
</dbReference>
<name>C6XUM9_PEDHD</name>
<dbReference type="Gene3D" id="1.20.120.330">
    <property type="entry name" value="Nucleotidyltransferases domain 2"/>
    <property type="match status" value="1"/>
</dbReference>
<dbReference type="KEGG" id="phe:Phep_1668"/>
<organism evidence="1 2">
    <name type="scientific">Pedobacter heparinus (strain ATCC 13125 / DSM 2366 / CIP 104194 / JCM 7457 / NBRC 12017 / NCIMB 9290 / NRRL B-14731 / HIM 762-3)</name>
    <dbReference type="NCBI Taxonomy" id="485917"/>
    <lineage>
        <taxon>Bacteria</taxon>
        <taxon>Pseudomonadati</taxon>
        <taxon>Bacteroidota</taxon>
        <taxon>Sphingobacteriia</taxon>
        <taxon>Sphingobacteriales</taxon>
        <taxon>Sphingobacteriaceae</taxon>
        <taxon>Pedobacter</taxon>
    </lineage>
</organism>
<protein>
    <submittedName>
        <fullName evidence="1">Uncharacterized protein</fullName>
    </submittedName>
</protein>
<dbReference type="AlphaFoldDB" id="C6XUM9"/>
<dbReference type="EMBL" id="CP001681">
    <property type="protein sequence ID" value="ACU03879.1"/>
    <property type="molecule type" value="Genomic_DNA"/>
</dbReference>
<dbReference type="HOGENOM" id="CLU_2918579_0_0_10"/>